<organism evidence="1 2">
    <name type="scientific">Candidatus Nomurabacteria bacterium GW2011_GWA1_37_20</name>
    <dbReference type="NCBI Taxonomy" id="1618729"/>
    <lineage>
        <taxon>Bacteria</taxon>
        <taxon>Candidatus Nomuraibacteriota</taxon>
    </lineage>
</organism>
<name>A0A0G0H0V3_9BACT</name>
<comment type="caution">
    <text evidence="1">The sequence shown here is derived from an EMBL/GenBank/DDBJ whole genome shotgun (WGS) entry which is preliminary data.</text>
</comment>
<accession>A0A0G0H0V3</accession>
<dbReference type="Proteomes" id="UP000034701">
    <property type="component" value="Unassembled WGS sequence"/>
</dbReference>
<protein>
    <submittedName>
        <fullName evidence="1">Uncharacterized protein</fullName>
    </submittedName>
</protein>
<evidence type="ECO:0000313" key="1">
    <source>
        <dbReference type="EMBL" id="KKQ32125.1"/>
    </source>
</evidence>
<reference evidence="1 2" key="1">
    <citation type="journal article" date="2015" name="Nature">
        <title>rRNA introns, odd ribosomes, and small enigmatic genomes across a large radiation of phyla.</title>
        <authorList>
            <person name="Brown C.T."/>
            <person name="Hug L.A."/>
            <person name="Thomas B.C."/>
            <person name="Sharon I."/>
            <person name="Castelle C.J."/>
            <person name="Singh A."/>
            <person name="Wilkins M.J."/>
            <person name="Williams K.H."/>
            <person name="Banfield J.F."/>
        </authorList>
    </citation>
    <scope>NUCLEOTIDE SEQUENCE [LARGE SCALE GENOMIC DNA]</scope>
</reference>
<dbReference type="AlphaFoldDB" id="A0A0G0H0V3"/>
<evidence type="ECO:0000313" key="2">
    <source>
        <dbReference type="Proteomes" id="UP000034701"/>
    </source>
</evidence>
<dbReference type="EMBL" id="LBTA01000028">
    <property type="protein sequence ID" value="KKQ32125.1"/>
    <property type="molecule type" value="Genomic_DNA"/>
</dbReference>
<proteinExistence type="predicted"/>
<gene>
    <name evidence="1" type="ORF">US45_C0028G0002</name>
</gene>
<sequence length="286" mass="33293">MSILNIRDANFVKLKSLKKEYLKQLCDTFKIQTSDNITEMIKNILSVFDAGNISTEQINDYIKNLYTQVRNEEIELTGASHDLIIKELEKVDSHIWGMVQGAVDAHIQANYVRKYFKFDDILKAIRGSLYTAIESYTLCTWYNHWSTVFLEDLICLNKNVVPIIKKVKGVDIIWNEQPVDIKITNLPKEWFDDGKSIDDAINNPVSVCEYLYRLQGAQRFGSDNRLFILIYNKKDPAESWKIKRNYPLIKKFVNEFFSKNTSLDPVNFSFNSTQHLAHAKVMFIIE</sequence>